<keyword evidence="3" id="KW-0001">2Fe-2S</keyword>
<dbReference type="InterPro" id="IPR001433">
    <property type="entry name" value="OxRdtase_FAD/NAD-bd"/>
</dbReference>
<dbReference type="PANTHER" id="PTHR47354:SF8">
    <property type="entry name" value="1,2-PHENYLACETYL-COA EPOXIDASE, SUBUNIT E"/>
    <property type="match status" value="1"/>
</dbReference>
<dbReference type="Gene3D" id="3.10.20.30">
    <property type="match status" value="1"/>
</dbReference>
<dbReference type="CDD" id="cd00207">
    <property type="entry name" value="fer2"/>
    <property type="match status" value="1"/>
</dbReference>
<keyword evidence="13" id="KW-1185">Reference proteome</keyword>
<evidence type="ECO:0000259" key="11">
    <source>
        <dbReference type="PROSITE" id="PS51384"/>
    </source>
</evidence>
<dbReference type="EMBL" id="JAAWWK010000005">
    <property type="protein sequence ID" value="NKI18647.1"/>
    <property type="molecule type" value="Genomic_DNA"/>
</dbReference>
<dbReference type="CDD" id="cd06214">
    <property type="entry name" value="PA_degradation_oxidoreductase_like"/>
    <property type="match status" value="1"/>
</dbReference>
<dbReference type="InterPro" id="IPR001041">
    <property type="entry name" value="2Fe-2S_ferredoxin-type"/>
</dbReference>
<evidence type="ECO:0000256" key="6">
    <source>
        <dbReference type="ARBA" id="ARBA00023002"/>
    </source>
</evidence>
<evidence type="ECO:0000256" key="8">
    <source>
        <dbReference type="ARBA" id="ARBA00023014"/>
    </source>
</evidence>
<dbReference type="Pfam" id="PF00175">
    <property type="entry name" value="NAD_binding_1"/>
    <property type="match status" value="1"/>
</dbReference>
<evidence type="ECO:0000256" key="3">
    <source>
        <dbReference type="ARBA" id="ARBA00022714"/>
    </source>
</evidence>
<dbReference type="Gene3D" id="2.40.30.10">
    <property type="entry name" value="Translation factors"/>
    <property type="match status" value="1"/>
</dbReference>
<comment type="caution">
    <text evidence="12">The sequence shown here is derived from an EMBL/GenBank/DDBJ whole genome shotgun (WGS) entry which is preliminary data.</text>
</comment>
<dbReference type="InterPro" id="IPR036010">
    <property type="entry name" value="2Fe-2S_ferredoxin-like_sf"/>
</dbReference>
<accession>A0ABX1GHE5</accession>
<evidence type="ECO:0000259" key="10">
    <source>
        <dbReference type="PROSITE" id="PS51085"/>
    </source>
</evidence>
<evidence type="ECO:0000256" key="1">
    <source>
        <dbReference type="ARBA" id="ARBA00001974"/>
    </source>
</evidence>
<evidence type="ECO:0000256" key="5">
    <source>
        <dbReference type="ARBA" id="ARBA00022827"/>
    </source>
</evidence>
<reference evidence="12 13" key="1">
    <citation type="submission" date="2020-04" db="EMBL/GenBank/DDBJ databases">
        <authorList>
            <person name="Yoon J."/>
        </authorList>
    </citation>
    <scope>NUCLEOTIDE SEQUENCE [LARGE SCALE GENOMIC DNA]</scope>
    <source>
        <strain evidence="12 13">KMU-166</strain>
    </source>
</reference>
<dbReference type="PRINTS" id="PR00410">
    <property type="entry name" value="PHEHYDRXLASE"/>
</dbReference>
<dbReference type="SUPFAM" id="SSF54292">
    <property type="entry name" value="2Fe-2S ferredoxin-like"/>
    <property type="match status" value="1"/>
</dbReference>
<comment type="cofactor">
    <cofactor evidence="9">
        <name>[2Fe-2S] cluster</name>
        <dbReference type="ChEBI" id="CHEBI:190135"/>
    </cofactor>
</comment>
<dbReference type="PROSITE" id="PS51384">
    <property type="entry name" value="FAD_FR"/>
    <property type="match status" value="1"/>
</dbReference>
<dbReference type="InterPro" id="IPR050415">
    <property type="entry name" value="MRET"/>
</dbReference>
<dbReference type="InterPro" id="IPR017938">
    <property type="entry name" value="Riboflavin_synthase-like_b-brl"/>
</dbReference>
<evidence type="ECO:0000256" key="2">
    <source>
        <dbReference type="ARBA" id="ARBA00022630"/>
    </source>
</evidence>
<proteinExistence type="predicted"/>
<feature type="domain" description="FAD-binding FR-type" evidence="11">
    <location>
        <begin position="4"/>
        <end position="108"/>
    </location>
</feature>
<keyword evidence="5" id="KW-0274">FAD</keyword>
<dbReference type="InterPro" id="IPR012675">
    <property type="entry name" value="Beta-grasp_dom_sf"/>
</dbReference>
<keyword evidence="4" id="KW-0479">Metal-binding</keyword>
<sequence length="363" mass="39500">MSTRAFQQLAIASVQKETDSAVVIGFDLTAGQAEDFYFRPGQYLTLRANVDGGAVQRSYSICSGVNDGAMKIAVKRVDGGKFSNFANDELKAGDVIEVMPPQGSFSADIDSAHSKNYLFIASGSGITPILSNITSILDVESNSKVTLIYGNKRTTSIMFRNALGFLKNRYLTRFQWINILSREDQGVDLLNGRIDNAKGRDLGARLLDLTSYDEFYICGPESMISEVSRGLRSIGVEEDNIRYELFGTSADDASAVLEKHHARAKAYAGKMSEVTVIFDGRGSSFDLSADGENILDAGMSHGMDLPYSCKGGVCSTCKALLVEGEVDQDITHGLEESDIQRGFILTCQAHPISEKVVVNFDEK</sequence>
<dbReference type="Pfam" id="PF00970">
    <property type="entry name" value="FAD_binding_6"/>
    <property type="match status" value="1"/>
</dbReference>
<name>A0ABX1GHE5_9GAMM</name>
<evidence type="ECO:0000313" key="12">
    <source>
        <dbReference type="EMBL" id="NKI18647.1"/>
    </source>
</evidence>
<feature type="domain" description="2Fe-2S ferredoxin-type" evidence="10">
    <location>
        <begin position="272"/>
        <end position="363"/>
    </location>
</feature>
<evidence type="ECO:0000256" key="7">
    <source>
        <dbReference type="ARBA" id="ARBA00023004"/>
    </source>
</evidence>
<keyword evidence="6" id="KW-0560">Oxidoreductase</keyword>
<keyword evidence="2" id="KW-0285">Flavoprotein</keyword>
<dbReference type="SUPFAM" id="SSF63380">
    <property type="entry name" value="Riboflavin synthase domain-like"/>
    <property type="match status" value="1"/>
</dbReference>
<keyword evidence="7" id="KW-0408">Iron</keyword>
<dbReference type="InterPro" id="IPR008333">
    <property type="entry name" value="Cbr1-like_FAD-bd_dom"/>
</dbReference>
<dbReference type="InterPro" id="IPR039261">
    <property type="entry name" value="FNR_nucleotide-bd"/>
</dbReference>
<comment type="cofactor">
    <cofactor evidence="1">
        <name>FAD</name>
        <dbReference type="ChEBI" id="CHEBI:57692"/>
    </cofactor>
</comment>
<evidence type="ECO:0000256" key="9">
    <source>
        <dbReference type="ARBA" id="ARBA00034078"/>
    </source>
</evidence>
<dbReference type="PROSITE" id="PS00197">
    <property type="entry name" value="2FE2S_FER_1"/>
    <property type="match status" value="1"/>
</dbReference>
<dbReference type="InterPro" id="IPR001709">
    <property type="entry name" value="Flavoprot_Pyr_Nucl_cyt_Rdtase"/>
</dbReference>
<dbReference type="PROSITE" id="PS51085">
    <property type="entry name" value="2FE2S_FER_2"/>
    <property type="match status" value="1"/>
</dbReference>
<organism evidence="12 13">
    <name type="scientific">Spongiibacter thalassae</name>
    <dbReference type="NCBI Taxonomy" id="2721624"/>
    <lineage>
        <taxon>Bacteria</taxon>
        <taxon>Pseudomonadati</taxon>
        <taxon>Pseudomonadota</taxon>
        <taxon>Gammaproteobacteria</taxon>
        <taxon>Cellvibrionales</taxon>
        <taxon>Spongiibacteraceae</taxon>
        <taxon>Spongiibacter</taxon>
    </lineage>
</organism>
<dbReference type="RefSeq" id="WP_168451162.1">
    <property type="nucleotide sequence ID" value="NZ_JAAWWK010000005.1"/>
</dbReference>
<evidence type="ECO:0000256" key="4">
    <source>
        <dbReference type="ARBA" id="ARBA00022723"/>
    </source>
</evidence>
<keyword evidence="8" id="KW-0411">Iron-sulfur</keyword>
<dbReference type="PANTHER" id="PTHR47354">
    <property type="entry name" value="NADH OXIDOREDUCTASE HCR"/>
    <property type="match status" value="1"/>
</dbReference>
<evidence type="ECO:0000313" key="13">
    <source>
        <dbReference type="Proteomes" id="UP000765845"/>
    </source>
</evidence>
<dbReference type="Pfam" id="PF00111">
    <property type="entry name" value="Fer2"/>
    <property type="match status" value="1"/>
</dbReference>
<dbReference type="InterPro" id="IPR006058">
    <property type="entry name" value="2Fe2S_fd_BS"/>
</dbReference>
<dbReference type="Proteomes" id="UP000765845">
    <property type="component" value="Unassembled WGS sequence"/>
</dbReference>
<dbReference type="Gene3D" id="3.40.50.80">
    <property type="entry name" value="Nucleotide-binding domain of ferredoxin-NADP reductase (FNR) module"/>
    <property type="match status" value="1"/>
</dbReference>
<dbReference type="InterPro" id="IPR017927">
    <property type="entry name" value="FAD-bd_FR_type"/>
</dbReference>
<gene>
    <name evidence="12" type="ORF">HCU74_14620</name>
</gene>
<protein>
    <submittedName>
        <fullName evidence="12">2Fe-2S iron-sulfur cluster binding domain-containing protein</fullName>
    </submittedName>
</protein>
<dbReference type="PRINTS" id="PR00371">
    <property type="entry name" value="FPNCR"/>
</dbReference>
<dbReference type="SUPFAM" id="SSF52343">
    <property type="entry name" value="Ferredoxin reductase-like, C-terminal NADP-linked domain"/>
    <property type="match status" value="1"/>
</dbReference>